<dbReference type="PANTHER" id="PTHR43191">
    <property type="entry name" value="RRNA METHYLTRANSFERASE 3"/>
    <property type="match status" value="1"/>
</dbReference>
<feature type="compositionally biased region" description="Basic and acidic residues" evidence="3">
    <location>
        <begin position="233"/>
        <end position="244"/>
    </location>
</feature>
<dbReference type="InterPro" id="IPR029064">
    <property type="entry name" value="Ribosomal_eL30-like_sf"/>
</dbReference>
<dbReference type="OrthoDB" id="270651at2759"/>
<dbReference type="CDD" id="cd18106">
    <property type="entry name" value="SpoU-like_RNMTL1"/>
    <property type="match status" value="1"/>
</dbReference>
<dbReference type="PANTHER" id="PTHR43191:SF2">
    <property type="entry name" value="RRNA METHYLTRANSFERASE 3, MITOCHONDRIAL"/>
    <property type="match status" value="1"/>
</dbReference>
<dbReference type="Gene3D" id="3.40.50.300">
    <property type="entry name" value="P-loop containing nucleotide triphosphate hydrolases"/>
    <property type="match status" value="1"/>
</dbReference>
<feature type="domain" description="DNA2/NAM7 helicase-like C-terminal" evidence="5">
    <location>
        <begin position="1"/>
        <end position="180"/>
    </location>
</feature>
<dbReference type="SUPFAM" id="SSF52540">
    <property type="entry name" value="P-loop containing nucleoside triphosphate hydrolases"/>
    <property type="match status" value="1"/>
</dbReference>
<dbReference type="InterPro" id="IPR001537">
    <property type="entry name" value="SpoU_MeTrfase"/>
</dbReference>
<dbReference type="GO" id="GO:0003723">
    <property type="term" value="F:RNA binding"/>
    <property type="evidence" value="ECO:0007669"/>
    <property type="project" value="InterPro"/>
</dbReference>
<feature type="region of interest" description="Disordered" evidence="3">
    <location>
        <begin position="233"/>
        <end position="253"/>
    </location>
</feature>
<dbReference type="Proteomes" id="UP000678499">
    <property type="component" value="Unassembled WGS sequence"/>
</dbReference>
<dbReference type="InterPro" id="IPR047187">
    <property type="entry name" value="SF1_C_Upf1"/>
</dbReference>
<evidence type="ECO:0000259" key="5">
    <source>
        <dbReference type="Pfam" id="PF13087"/>
    </source>
</evidence>
<keyword evidence="2" id="KW-0808">Transferase</keyword>
<dbReference type="GO" id="GO:0006396">
    <property type="term" value="P:RNA processing"/>
    <property type="evidence" value="ECO:0007669"/>
    <property type="project" value="InterPro"/>
</dbReference>
<evidence type="ECO:0000256" key="3">
    <source>
        <dbReference type="SAM" id="MobiDB-lite"/>
    </source>
</evidence>
<feature type="domain" description="tRNA/rRNA methyltransferase SpoU type" evidence="4">
    <location>
        <begin position="413"/>
        <end position="568"/>
    </location>
</feature>
<protein>
    <submittedName>
        <fullName evidence="6">Uncharacterized protein</fullName>
    </submittedName>
</protein>
<dbReference type="Pfam" id="PF00588">
    <property type="entry name" value="SpoU_methylase"/>
    <property type="match status" value="1"/>
</dbReference>
<dbReference type="AlphaFoldDB" id="A0A7R9GGB1"/>
<evidence type="ECO:0000259" key="4">
    <source>
        <dbReference type="Pfam" id="PF00588"/>
    </source>
</evidence>
<dbReference type="SUPFAM" id="SSF55315">
    <property type="entry name" value="L30e-like"/>
    <property type="match status" value="1"/>
</dbReference>
<dbReference type="GO" id="GO:0008173">
    <property type="term" value="F:RNA methyltransferase activity"/>
    <property type="evidence" value="ECO:0007669"/>
    <property type="project" value="InterPro"/>
</dbReference>
<evidence type="ECO:0000313" key="7">
    <source>
        <dbReference type="Proteomes" id="UP000678499"/>
    </source>
</evidence>
<dbReference type="EMBL" id="OA884863">
    <property type="protein sequence ID" value="CAD7281376.1"/>
    <property type="molecule type" value="Genomic_DNA"/>
</dbReference>
<evidence type="ECO:0000256" key="1">
    <source>
        <dbReference type="ARBA" id="ARBA00022603"/>
    </source>
</evidence>
<proteinExistence type="predicted"/>
<dbReference type="InterPro" id="IPR029028">
    <property type="entry name" value="Alpha/beta_knot_MTases"/>
</dbReference>
<dbReference type="InterPro" id="IPR027417">
    <property type="entry name" value="P-loop_NTPase"/>
</dbReference>
<dbReference type="Gene3D" id="3.30.1330.30">
    <property type="match status" value="1"/>
</dbReference>
<dbReference type="InterPro" id="IPR029026">
    <property type="entry name" value="tRNA_m1G_MTases_N"/>
</dbReference>
<name>A0A7R9GGB1_9CRUS</name>
<dbReference type="Gene3D" id="3.40.1280.10">
    <property type="match status" value="1"/>
</dbReference>
<dbReference type="InterPro" id="IPR051259">
    <property type="entry name" value="rRNA_Methyltransferase"/>
</dbReference>
<evidence type="ECO:0000313" key="6">
    <source>
        <dbReference type="EMBL" id="CAD7281376.1"/>
    </source>
</evidence>
<dbReference type="GO" id="GO:0032259">
    <property type="term" value="P:methylation"/>
    <property type="evidence" value="ECO:0007669"/>
    <property type="project" value="UniProtKB-KW"/>
</dbReference>
<keyword evidence="7" id="KW-1185">Reference proteome</keyword>
<keyword evidence="1" id="KW-0489">Methyltransferase</keyword>
<gene>
    <name evidence="6" type="ORF">NMOB1V02_LOCUS9023</name>
</gene>
<dbReference type="CDD" id="cd18808">
    <property type="entry name" value="SF1_C_Upf1"/>
    <property type="match status" value="1"/>
</dbReference>
<dbReference type="EMBL" id="CAJPEX010002826">
    <property type="protein sequence ID" value="CAG0921528.1"/>
    <property type="molecule type" value="Genomic_DNA"/>
</dbReference>
<accession>A0A7R9GGB1</accession>
<organism evidence="6">
    <name type="scientific">Notodromas monacha</name>
    <dbReference type="NCBI Taxonomy" id="399045"/>
    <lineage>
        <taxon>Eukaryota</taxon>
        <taxon>Metazoa</taxon>
        <taxon>Ecdysozoa</taxon>
        <taxon>Arthropoda</taxon>
        <taxon>Crustacea</taxon>
        <taxon>Oligostraca</taxon>
        <taxon>Ostracoda</taxon>
        <taxon>Podocopa</taxon>
        <taxon>Podocopida</taxon>
        <taxon>Cypridocopina</taxon>
        <taxon>Cypridoidea</taxon>
        <taxon>Cyprididae</taxon>
        <taxon>Notodromas</taxon>
    </lineage>
</organism>
<evidence type="ECO:0000256" key="2">
    <source>
        <dbReference type="ARBA" id="ARBA00022679"/>
    </source>
</evidence>
<dbReference type="InterPro" id="IPR041679">
    <property type="entry name" value="DNA2/NAM7-like_C"/>
</dbReference>
<sequence>MSESLFSRLDNPELTIELSIQYRMNSEIMRLPNELTYGGRLRCASEEVGNSCLPGYLQDTLKEEPEWLQKVLNVELLNAVKFLTTSQALSSCSESKDVHGRIVNLGEANLMLKIVSTLAEAGFDEDEIGVITPFRAQVNLLKQALRESDLTRVEVNTVDQYQGRDKSVVIYSCVRTSADVSTMILTCRHLVSFATSLAVRRNMASLTVPLFRAPYLNRSPVKVKFPDGEWQDRKSAQESLRGGHDPVFPDDPTLKEETRAEDLHTFELSDDSVGTEPVLRNLKYKKLELNDSLFRQMMMNSKASKKRRLKQGMKDKYDVFMVEGSRLLRDAIEVGLEPQAVFFSRESDLKSCFTHCPPVIEEIMEGKIYKVPYKTMQTWSDVASSPGILGVFLRKEVNKVLEDMENSQEIKEFTVIMDNVRDPGNMGSMLRSCAAAGCRRVILTKGCVDAWNPKVVRGGMGSHFRLPLIDDATWEQIRSTIPRDSQIFVADAESADTVPYRSVSSIVDKDASLKGNSHAVLIIGGETEGLSPEAYGLVAEFEDCKRIHVPLARGMESLNVNAAFSVLVFHISGLME</sequence>
<dbReference type="SUPFAM" id="SSF75217">
    <property type="entry name" value="alpha/beta knot"/>
    <property type="match status" value="1"/>
</dbReference>
<reference evidence="6" key="1">
    <citation type="submission" date="2020-11" db="EMBL/GenBank/DDBJ databases">
        <authorList>
            <person name="Tran Van P."/>
        </authorList>
    </citation>
    <scope>NUCLEOTIDE SEQUENCE</scope>
</reference>
<dbReference type="Pfam" id="PF13087">
    <property type="entry name" value="AAA_12"/>
    <property type="match status" value="1"/>
</dbReference>